<feature type="signal peptide" evidence="1">
    <location>
        <begin position="1"/>
        <end position="28"/>
    </location>
</feature>
<evidence type="ECO:0008006" key="4">
    <source>
        <dbReference type="Google" id="ProtNLM"/>
    </source>
</evidence>
<organism evidence="2 3">
    <name type="scientific">Mucilaginibacter straminoryzae</name>
    <dbReference type="NCBI Taxonomy" id="2932774"/>
    <lineage>
        <taxon>Bacteria</taxon>
        <taxon>Pseudomonadati</taxon>
        <taxon>Bacteroidota</taxon>
        <taxon>Sphingobacteriia</taxon>
        <taxon>Sphingobacteriales</taxon>
        <taxon>Sphingobacteriaceae</taxon>
        <taxon>Mucilaginibacter</taxon>
    </lineage>
</organism>
<evidence type="ECO:0000313" key="3">
    <source>
        <dbReference type="Proteomes" id="UP001139450"/>
    </source>
</evidence>
<dbReference type="RefSeq" id="WP_245128659.1">
    <property type="nucleotide sequence ID" value="NZ_JALJEJ010000002.1"/>
</dbReference>
<keyword evidence="3" id="KW-1185">Reference proteome</keyword>
<feature type="chain" id="PRO_5040982078" description="LTXXQ motif family protein" evidence="1">
    <location>
        <begin position="29"/>
        <end position="135"/>
    </location>
</feature>
<evidence type="ECO:0000256" key="1">
    <source>
        <dbReference type="SAM" id="SignalP"/>
    </source>
</evidence>
<evidence type="ECO:0000313" key="2">
    <source>
        <dbReference type="EMBL" id="MCJ8208823.1"/>
    </source>
</evidence>
<dbReference type="AlphaFoldDB" id="A0A9X1X0J9"/>
<comment type="caution">
    <text evidence="2">The sequence shown here is derived from an EMBL/GenBank/DDBJ whole genome shotgun (WGS) entry which is preliminary data.</text>
</comment>
<gene>
    <name evidence="2" type="ORF">MUY27_03830</name>
</gene>
<name>A0A9X1X0J9_9SPHI</name>
<dbReference type="Proteomes" id="UP001139450">
    <property type="component" value="Unassembled WGS sequence"/>
</dbReference>
<dbReference type="EMBL" id="JALJEJ010000002">
    <property type="protein sequence ID" value="MCJ8208823.1"/>
    <property type="molecule type" value="Genomic_DNA"/>
</dbReference>
<reference evidence="2" key="1">
    <citation type="submission" date="2022-04" db="EMBL/GenBank/DDBJ databases">
        <title>Mucilaginibacter sp. RS28 isolated from freshwater.</title>
        <authorList>
            <person name="Ko S.-R."/>
        </authorList>
    </citation>
    <scope>NUCLEOTIDE SEQUENCE</scope>
    <source>
        <strain evidence="2">RS28</strain>
    </source>
</reference>
<protein>
    <recommendedName>
        <fullName evidence="4">LTXXQ motif family protein</fullName>
    </recommendedName>
</protein>
<keyword evidence="1" id="KW-0732">Signal</keyword>
<accession>A0A9X1X0J9</accession>
<proteinExistence type="predicted"/>
<sequence>MKNKIISFRIASVTAILALFSAITGAKAQTPDLKTSTPEQRAEWQNKLMKEKLKLTDTQYHQVSNLNLEYARKMQPVITGEGSRFSRGKKARALMKEKEDKLKQLLTKEQFEAYQQDIKEKMSAAKEAFMQSKNP</sequence>